<sequence length="188" mass="21205">MTIDRYQDSEGNKLDYDFFRTSGGRDDVARTGGDSVWNFHVWNEAWMTRRDLDKGYDGWQAVDSTPQELSQGKYQCGPAPVKAVKRGIVNQGYDTGFVFAEVNADDVTWLVAPYPNHRDGLKYTLSKLDKDKAGHVISTKKVGSDDRNDITLEYKFKNDSPEERAAVEEAVNKGINRGCTTSTEYLTM</sequence>
<evidence type="ECO:0000313" key="2">
    <source>
        <dbReference type="EnsemblMetazoa" id="XP_030844293"/>
    </source>
</evidence>
<dbReference type="Proteomes" id="UP000007110">
    <property type="component" value="Unassembled WGS sequence"/>
</dbReference>
<proteinExistence type="predicted"/>
<name>A0A7M7P2Q2_STRPU</name>
<reference evidence="2" key="2">
    <citation type="submission" date="2021-01" db="UniProtKB">
        <authorList>
            <consortium name="EnsemblMetazoa"/>
        </authorList>
    </citation>
    <scope>IDENTIFICATION</scope>
</reference>
<dbReference type="AlphaFoldDB" id="A0A7M7P2Q2"/>
<dbReference type="GeneID" id="594530"/>
<dbReference type="PANTHER" id="PTHR11590">
    <property type="entry name" value="PROTEIN-GLUTAMINE GAMMA-GLUTAMYLTRANSFERASE"/>
    <property type="match status" value="1"/>
</dbReference>
<dbReference type="PANTHER" id="PTHR11590:SF40">
    <property type="entry name" value="HEMOCYTE PROTEIN-GLUTAMINE GAMMA-GLUTAMYLTRANSFERASE-LIKE PROTEIN"/>
    <property type="match status" value="1"/>
</dbReference>
<dbReference type="SMART" id="SM00460">
    <property type="entry name" value="TGc"/>
    <property type="match status" value="1"/>
</dbReference>
<reference evidence="3" key="1">
    <citation type="submission" date="2015-02" db="EMBL/GenBank/DDBJ databases">
        <title>Genome sequencing for Strongylocentrotus purpuratus.</title>
        <authorList>
            <person name="Murali S."/>
            <person name="Liu Y."/>
            <person name="Vee V."/>
            <person name="English A."/>
            <person name="Wang M."/>
            <person name="Skinner E."/>
            <person name="Han Y."/>
            <person name="Muzny D.M."/>
            <person name="Worley K.C."/>
            <person name="Gibbs R.A."/>
        </authorList>
    </citation>
    <scope>NUCLEOTIDE SEQUENCE</scope>
</reference>
<evidence type="ECO:0000259" key="1">
    <source>
        <dbReference type="SMART" id="SM00460"/>
    </source>
</evidence>
<dbReference type="InterPro" id="IPR002931">
    <property type="entry name" value="Transglutaminase-like"/>
</dbReference>
<evidence type="ECO:0000313" key="3">
    <source>
        <dbReference type="Proteomes" id="UP000007110"/>
    </source>
</evidence>
<dbReference type="InterPro" id="IPR038765">
    <property type="entry name" value="Papain-like_cys_pep_sf"/>
</dbReference>
<dbReference type="InterPro" id="IPR036985">
    <property type="entry name" value="Transglutaminase-like_sf"/>
</dbReference>
<protein>
    <recommendedName>
        <fullName evidence="1">Transglutaminase-like domain-containing protein</fullName>
    </recommendedName>
</protein>
<keyword evidence="3" id="KW-1185">Reference proteome</keyword>
<dbReference type="InterPro" id="IPR050779">
    <property type="entry name" value="Transglutaminase"/>
</dbReference>
<accession>A0A7M7P2Q2</accession>
<dbReference type="EnsemblMetazoa" id="XM_030988433">
    <property type="protein sequence ID" value="XP_030844293"/>
    <property type="gene ID" value="LOC594530"/>
</dbReference>
<dbReference type="Gene3D" id="3.90.260.10">
    <property type="entry name" value="Transglutaminase-like"/>
    <property type="match status" value="1"/>
</dbReference>
<feature type="domain" description="Transglutaminase-like" evidence="1">
    <location>
        <begin position="18"/>
        <end position="66"/>
    </location>
</feature>
<dbReference type="SUPFAM" id="SSF54001">
    <property type="entry name" value="Cysteine proteinases"/>
    <property type="match status" value="1"/>
</dbReference>
<dbReference type="RefSeq" id="XP_030844293.1">
    <property type="nucleotide sequence ID" value="XM_030988433.1"/>
</dbReference>
<organism evidence="2 3">
    <name type="scientific">Strongylocentrotus purpuratus</name>
    <name type="common">Purple sea urchin</name>
    <dbReference type="NCBI Taxonomy" id="7668"/>
    <lineage>
        <taxon>Eukaryota</taxon>
        <taxon>Metazoa</taxon>
        <taxon>Echinodermata</taxon>
        <taxon>Eleutherozoa</taxon>
        <taxon>Echinozoa</taxon>
        <taxon>Echinoidea</taxon>
        <taxon>Euechinoidea</taxon>
        <taxon>Echinacea</taxon>
        <taxon>Camarodonta</taxon>
        <taxon>Echinidea</taxon>
        <taxon>Strongylocentrotidae</taxon>
        <taxon>Strongylocentrotus</taxon>
    </lineage>
</organism>